<feature type="binding site" evidence="6">
    <location>
        <position position="224"/>
    </location>
    <ligand>
        <name>FAD</name>
        <dbReference type="ChEBI" id="CHEBI:57692"/>
    </ligand>
</feature>
<dbReference type="SUPFAM" id="SSF48173">
    <property type="entry name" value="Cryptochrome/photolyase FAD-binding domain"/>
    <property type="match status" value="1"/>
</dbReference>
<dbReference type="Pfam" id="PF00875">
    <property type="entry name" value="DNA_photolyase"/>
    <property type="match status" value="1"/>
</dbReference>
<feature type="domain" description="Photolyase/cryptochrome alpha/beta" evidence="8">
    <location>
        <begin position="2"/>
        <end position="140"/>
    </location>
</feature>
<dbReference type="InterPro" id="IPR014729">
    <property type="entry name" value="Rossmann-like_a/b/a_fold"/>
</dbReference>
<dbReference type="EMBL" id="LHPH01000004">
    <property type="protein sequence ID" value="KPH64757.1"/>
    <property type="molecule type" value="Genomic_DNA"/>
</dbReference>
<dbReference type="InterPro" id="IPR036134">
    <property type="entry name" value="Crypto/Photolyase_FAD-like_sf"/>
</dbReference>
<organism evidence="9 10">
    <name type="scientific">Pseudoalteromonas porphyrae</name>
    <dbReference type="NCBI Taxonomy" id="187330"/>
    <lineage>
        <taxon>Bacteria</taxon>
        <taxon>Pseudomonadati</taxon>
        <taxon>Pseudomonadota</taxon>
        <taxon>Gammaproteobacteria</taxon>
        <taxon>Alteromonadales</taxon>
        <taxon>Pseudoalteromonadaceae</taxon>
        <taxon>Pseudoalteromonas</taxon>
    </lineage>
</organism>
<keyword evidence="5 7" id="KW-0157">Chromophore</keyword>
<keyword evidence="3 6" id="KW-0285">Flavoprotein</keyword>
<dbReference type="PANTHER" id="PTHR11455">
    <property type="entry name" value="CRYPTOCHROME"/>
    <property type="match status" value="1"/>
</dbReference>
<dbReference type="Proteomes" id="UP000037848">
    <property type="component" value="Unassembled WGS sequence"/>
</dbReference>
<dbReference type="PATRIC" id="fig|187330.3.peg.2786"/>
<dbReference type="GO" id="GO:0071949">
    <property type="term" value="F:FAD binding"/>
    <property type="evidence" value="ECO:0007669"/>
    <property type="project" value="TreeGrafter"/>
</dbReference>
<dbReference type="Pfam" id="PF03441">
    <property type="entry name" value="FAD_binding_7"/>
    <property type="match status" value="1"/>
</dbReference>
<dbReference type="Gene3D" id="3.40.50.620">
    <property type="entry name" value="HUPs"/>
    <property type="match status" value="1"/>
</dbReference>
<comment type="cofactor">
    <cofactor evidence="7">
        <name>(6R)-5,10-methylene-5,6,7,8-tetrahydrofolate</name>
        <dbReference type="ChEBI" id="CHEBI:15636"/>
    </cofactor>
    <text evidence="7">Binds 1 5,10-methenyltetrahydrofolate (MTHF) per subunit.</text>
</comment>
<evidence type="ECO:0000256" key="7">
    <source>
        <dbReference type="RuleBase" id="RU367151"/>
    </source>
</evidence>
<evidence type="ECO:0000256" key="5">
    <source>
        <dbReference type="ARBA" id="ARBA00022991"/>
    </source>
</evidence>
<comment type="function">
    <text evidence="7">May have a photoreceptor function.</text>
</comment>
<protein>
    <recommendedName>
        <fullName evidence="2 7">Cryptochrome DASH</fullName>
    </recommendedName>
</protein>
<dbReference type="SUPFAM" id="SSF52425">
    <property type="entry name" value="Cryptochrome/photolyase, N-terminal domain"/>
    <property type="match status" value="1"/>
</dbReference>
<dbReference type="PROSITE" id="PS51645">
    <property type="entry name" value="PHR_CRY_ALPHA_BETA"/>
    <property type="match status" value="1"/>
</dbReference>
<keyword evidence="10" id="KW-1185">Reference proteome</keyword>
<dbReference type="Gene3D" id="1.10.579.10">
    <property type="entry name" value="DNA Cyclobutane Dipyrimidine Photolyase, subunit A, domain 3"/>
    <property type="match status" value="1"/>
</dbReference>
<dbReference type="PRINTS" id="PR00147">
    <property type="entry name" value="DNAPHOTLYASE"/>
</dbReference>
<dbReference type="STRING" id="187330.AMS58_10915"/>
<evidence type="ECO:0000313" key="9">
    <source>
        <dbReference type="EMBL" id="KPH64757.1"/>
    </source>
</evidence>
<feature type="binding site" evidence="6">
    <location>
        <begin position="237"/>
        <end position="241"/>
    </location>
    <ligand>
        <name>FAD</name>
        <dbReference type="ChEBI" id="CHEBI:57692"/>
    </ligand>
</feature>
<feature type="binding site" evidence="6">
    <location>
        <begin position="374"/>
        <end position="376"/>
    </location>
    <ligand>
        <name>FAD</name>
        <dbReference type="ChEBI" id="CHEBI:57692"/>
    </ligand>
</feature>
<proteinExistence type="inferred from homology"/>
<evidence type="ECO:0000256" key="4">
    <source>
        <dbReference type="ARBA" id="ARBA00022827"/>
    </source>
</evidence>
<keyword evidence="4 6" id="KW-0274">FAD</keyword>
<dbReference type="InterPro" id="IPR014133">
    <property type="entry name" value="Cry_DASH"/>
</dbReference>
<name>A0A0N1EN31_9GAMM</name>
<comment type="caution">
    <text evidence="9">The sequence shown here is derived from an EMBL/GenBank/DDBJ whole genome shotgun (WGS) entry which is preliminary data.</text>
</comment>
<dbReference type="InterPro" id="IPR036155">
    <property type="entry name" value="Crypto/Photolyase_N_sf"/>
</dbReference>
<dbReference type="Gene3D" id="1.25.40.80">
    <property type="match status" value="1"/>
</dbReference>
<comment type="similarity">
    <text evidence="1 7">Belongs to the DNA photolyase class-1 family.</text>
</comment>
<evidence type="ECO:0000256" key="1">
    <source>
        <dbReference type="ARBA" id="ARBA00005862"/>
    </source>
</evidence>
<evidence type="ECO:0000256" key="6">
    <source>
        <dbReference type="PIRSR" id="PIRSR602081-1"/>
    </source>
</evidence>
<accession>A0A0N1EN31</accession>
<dbReference type="InterPro" id="IPR002081">
    <property type="entry name" value="Cryptochrome/DNA_photolyase_1"/>
</dbReference>
<dbReference type="PANTHER" id="PTHR11455:SF22">
    <property type="entry name" value="CRYPTOCHROME DASH"/>
    <property type="match status" value="1"/>
</dbReference>
<evidence type="ECO:0000256" key="3">
    <source>
        <dbReference type="ARBA" id="ARBA00022630"/>
    </source>
</evidence>
<evidence type="ECO:0000256" key="2">
    <source>
        <dbReference type="ARBA" id="ARBA00017881"/>
    </source>
</evidence>
<reference evidence="9 10" key="1">
    <citation type="submission" date="2015-08" db="EMBL/GenBank/DDBJ databases">
        <title>Draft Genome Sequence of Pseudoalteromonas porphyrae UCD-SED14.</title>
        <authorList>
            <person name="Coil D.A."/>
            <person name="Jospin G."/>
            <person name="Lee R.D."/>
            <person name="Eisen J.A."/>
        </authorList>
    </citation>
    <scope>NUCLEOTIDE SEQUENCE [LARGE SCALE GENOMIC DNA]</scope>
    <source>
        <strain evidence="9 10">UCD-SED14</strain>
    </source>
</reference>
<dbReference type="GO" id="GO:0003913">
    <property type="term" value="F:DNA photolyase activity"/>
    <property type="evidence" value="ECO:0007669"/>
    <property type="project" value="InterPro"/>
</dbReference>
<dbReference type="RefSeq" id="WP_054453348.1">
    <property type="nucleotide sequence ID" value="NZ_LHPH01000004.1"/>
</dbReference>
<evidence type="ECO:0000313" key="10">
    <source>
        <dbReference type="Proteomes" id="UP000037848"/>
    </source>
</evidence>
<dbReference type="OrthoDB" id="9772484at2"/>
<dbReference type="InterPro" id="IPR006050">
    <property type="entry name" value="DNA_photolyase_N"/>
</dbReference>
<dbReference type="InterPro" id="IPR005101">
    <property type="entry name" value="Cryptochr/Photolyase_FAD-bd"/>
</dbReference>
<dbReference type="AlphaFoldDB" id="A0A0N1EN31"/>
<evidence type="ECO:0000259" key="8">
    <source>
        <dbReference type="PROSITE" id="PS51645"/>
    </source>
</evidence>
<sequence length="439" mass="50894">MTHSLYWFTHDLRLNDNQLLKLACEQKTPLSFVYCVDPKWFKTTRFSSQTMGKYRWQFLVSALRDLDAQLKSYGQHLVVYHQPAYEVISHYYHHHNVRTLYCSEQIGFNERQSLSAIGNTFDDLKINQANTFTLYDEHQLPFSGNDLPATFSKFRKIIEHHEPQILAPINTPTYLPPPLIAPMPWPKTLPEIKKWAVSSQFIGGEQAAMEHLNHYFTGDAASNYKQTRNALDGVENSTKFSLWLANGNLSVRQIIAALHDYEQKHGANDSTYWIFFELLWREYFQLYSVCYGKKLFSFKGIGSKKPLTSFYSQRFKQWCLGTTPYPIVNACMKQLNQTGYMSNRGRQLVASCLVHELNLDWRFGAAYFEQQLIDYDVAANWGNWQYLAGVGADPRAGRHFNLAKQTQMYDPHNTFINHWRGNNVQSLDSSDAADWPLSS</sequence>
<dbReference type="GO" id="GO:0003677">
    <property type="term" value="F:DNA binding"/>
    <property type="evidence" value="ECO:0007669"/>
    <property type="project" value="TreeGrafter"/>
</dbReference>
<dbReference type="NCBIfam" id="TIGR02765">
    <property type="entry name" value="crypto_DASH"/>
    <property type="match status" value="1"/>
</dbReference>
<gene>
    <name evidence="9" type="ORF">ADS77_05115</name>
</gene>
<comment type="cofactor">
    <cofactor evidence="6 7">
        <name>FAD</name>
        <dbReference type="ChEBI" id="CHEBI:57692"/>
    </cofactor>
    <text evidence="6 7">Binds 1 FAD per subunit.</text>
</comment>
<dbReference type="GO" id="GO:0000719">
    <property type="term" value="P:photoreactive repair"/>
    <property type="evidence" value="ECO:0007669"/>
    <property type="project" value="TreeGrafter"/>
</dbReference>